<dbReference type="SUPFAM" id="SSF52218">
    <property type="entry name" value="Flavoproteins"/>
    <property type="match status" value="1"/>
</dbReference>
<protein>
    <recommendedName>
        <fullName evidence="7">Flavodoxin</fullName>
    </recommendedName>
</protein>
<sequence>MSKVAVVYWSSTGNTESMANAVAEGAKAAGAEVTTFESSDFSADKVDEFDAIAFGCPAMGDEVLEEDEFEPMFSSCEAKLSGKKLGLFGSYGWGDGEWMHNWEDKCKEDGAVLVSDGVICQEEPDDDAVESCRALGKALA</sequence>
<comment type="similarity">
    <text evidence="2 7">Belongs to the flavodoxin family.</text>
</comment>
<keyword evidence="6 7" id="KW-0249">Electron transport</keyword>
<evidence type="ECO:0000256" key="3">
    <source>
        <dbReference type="ARBA" id="ARBA00022448"/>
    </source>
</evidence>
<comment type="function">
    <text evidence="7">Low-potential electron donor to a number of redox enzymes.</text>
</comment>
<dbReference type="PANTHER" id="PTHR32145:SF11">
    <property type="entry name" value="DIFLAVIN FLAVOPROTEIN A 2-RELATED"/>
    <property type="match status" value="1"/>
</dbReference>
<dbReference type="InterPro" id="IPR051285">
    <property type="entry name" value="NADH_oxidoreductase_modular"/>
</dbReference>
<dbReference type="GO" id="GO:0010181">
    <property type="term" value="F:FMN binding"/>
    <property type="evidence" value="ECO:0007669"/>
    <property type="project" value="UniProtKB-UniRule"/>
</dbReference>
<proteinExistence type="inferred from homology"/>
<dbReference type="PROSITE" id="PS50902">
    <property type="entry name" value="FLAVODOXIN_LIKE"/>
    <property type="match status" value="1"/>
</dbReference>
<evidence type="ECO:0000259" key="8">
    <source>
        <dbReference type="PROSITE" id="PS50902"/>
    </source>
</evidence>
<dbReference type="GO" id="GO:0009055">
    <property type="term" value="F:electron transfer activity"/>
    <property type="evidence" value="ECO:0007669"/>
    <property type="project" value="UniProtKB-UniRule"/>
</dbReference>
<dbReference type="GO" id="GO:0016651">
    <property type="term" value="F:oxidoreductase activity, acting on NAD(P)H"/>
    <property type="evidence" value="ECO:0007669"/>
    <property type="project" value="UniProtKB-ARBA"/>
</dbReference>
<comment type="cofactor">
    <cofactor evidence="1 7">
        <name>FMN</name>
        <dbReference type="ChEBI" id="CHEBI:58210"/>
    </cofactor>
</comment>
<keyword evidence="5 7" id="KW-0288">FMN</keyword>
<dbReference type="InterPro" id="IPR001226">
    <property type="entry name" value="Flavodoxin_CS"/>
</dbReference>
<evidence type="ECO:0000256" key="7">
    <source>
        <dbReference type="RuleBase" id="RU367037"/>
    </source>
</evidence>
<name>A0A414J2R2_9FIRM</name>
<dbReference type="RefSeq" id="WP_118050578.1">
    <property type="nucleotide sequence ID" value="NZ_CABJFK010000011.1"/>
</dbReference>
<dbReference type="InterPro" id="IPR029039">
    <property type="entry name" value="Flavoprotein-like_sf"/>
</dbReference>
<dbReference type="NCBIfam" id="TIGR01753">
    <property type="entry name" value="flav_short"/>
    <property type="match status" value="1"/>
</dbReference>
<evidence type="ECO:0000256" key="1">
    <source>
        <dbReference type="ARBA" id="ARBA00001917"/>
    </source>
</evidence>
<dbReference type="Gene3D" id="3.40.50.360">
    <property type="match status" value="1"/>
</dbReference>
<evidence type="ECO:0000256" key="6">
    <source>
        <dbReference type="ARBA" id="ARBA00022982"/>
    </source>
</evidence>
<keyword evidence="3 7" id="KW-0813">Transport</keyword>
<feature type="domain" description="Flavodoxin-like" evidence="8">
    <location>
        <begin position="4"/>
        <end position="140"/>
    </location>
</feature>
<organism evidence="9 10">
    <name type="scientific">Blautia obeum</name>
    <dbReference type="NCBI Taxonomy" id="40520"/>
    <lineage>
        <taxon>Bacteria</taxon>
        <taxon>Bacillati</taxon>
        <taxon>Bacillota</taxon>
        <taxon>Clostridia</taxon>
        <taxon>Lachnospirales</taxon>
        <taxon>Lachnospiraceae</taxon>
        <taxon>Blautia</taxon>
    </lineage>
</organism>
<evidence type="ECO:0000256" key="5">
    <source>
        <dbReference type="ARBA" id="ARBA00022643"/>
    </source>
</evidence>
<evidence type="ECO:0000313" key="9">
    <source>
        <dbReference type="EMBL" id="RHE38378.1"/>
    </source>
</evidence>
<dbReference type="Pfam" id="PF00258">
    <property type="entry name" value="Flavodoxin_1"/>
    <property type="match status" value="1"/>
</dbReference>
<keyword evidence="4 7" id="KW-0285">Flavoprotein</keyword>
<comment type="caution">
    <text evidence="9">The sequence shown here is derived from an EMBL/GenBank/DDBJ whole genome shotgun (WGS) entry which is preliminary data.</text>
</comment>
<reference evidence="9 10" key="1">
    <citation type="submission" date="2018-08" db="EMBL/GenBank/DDBJ databases">
        <title>A genome reference for cultivated species of the human gut microbiota.</title>
        <authorList>
            <person name="Zou Y."/>
            <person name="Xue W."/>
            <person name="Luo G."/>
        </authorList>
    </citation>
    <scope>NUCLEOTIDE SEQUENCE [LARGE SCALE GENOMIC DNA]</scope>
    <source>
        <strain evidence="9 10">AM28-23</strain>
    </source>
</reference>
<dbReference type="PROSITE" id="PS00201">
    <property type="entry name" value="FLAVODOXIN"/>
    <property type="match status" value="1"/>
</dbReference>
<accession>A0A414J2R2</accession>
<dbReference type="PANTHER" id="PTHR32145">
    <property type="entry name" value="DIFLAVIN FLAVOPROTEIN A 2-RELATED"/>
    <property type="match status" value="1"/>
</dbReference>
<evidence type="ECO:0000256" key="4">
    <source>
        <dbReference type="ARBA" id="ARBA00022630"/>
    </source>
</evidence>
<evidence type="ECO:0000256" key="2">
    <source>
        <dbReference type="ARBA" id="ARBA00005267"/>
    </source>
</evidence>
<dbReference type="Proteomes" id="UP000283745">
    <property type="component" value="Unassembled WGS sequence"/>
</dbReference>
<dbReference type="AlphaFoldDB" id="A0A414J2R2"/>
<dbReference type="EMBL" id="QSKF01000011">
    <property type="protein sequence ID" value="RHE38378.1"/>
    <property type="molecule type" value="Genomic_DNA"/>
</dbReference>
<dbReference type="InterPro" id="IPR008254">
    <property type="entry name" value="Flavodoxin/NO_synth"/>
</dbReference>
<evidence type="ECO:0000313" key="10">
    <source>
        <dbReference type="Proteomes" id="UP000283745"/>
    </source>
</evidence>
<dbReference type="InterPro" id="IPR010087">
    <property type="entry name" value="Flav_short"/>
</dbReference>
<gene>
    <name evidence="9" type="ORF">DW740_13510</name>
</gene>